<reference evidence="4" key="1">
    <citation type="submission" date="2016-06" db="UniProtKB">
        <authorList>
            <consortium name="WormBaseParasite"/>
        </authorList>
    </citation>
    <scope>IDENTIFICATION</scope>
</reference>
<dbReference type="WBParaSite" id="GPUH_0002494301-mRNA-1">
    <property type="protein sequence ID" value="GPUH_0002494301-mRNA-1"/>
    <property type="gene ID" value="GPUH_0002494301"/>
</dbReference>
<evidence type="ECO:0000313" key="2">
    <source>
        <dbReference type="EMBL" id="VDN43501.1"/>
    </source>
</evidence>
<reference evidence="2 3" key="2">
    <citation type="submission" date="2018-11" db="EMBL/GenBank/DDBJ databases">
        <authorList>
            <consortium name="Pathogen Informatics"/>
        </authorList>
    </citation>
    <scope>NUCLEOTIDE SEQUENCE [LARGE SCALE GENOMIC DNA]</scope>
</reference>
<name>A0A183EVC2_9BILA</name>
<dbReference type="InterPro" id="IPR036179">
    <property type="entry name" value="Ig-like_dom_sf"/>
</dbReference>
<dbReference type="InterPro" id="IPR013783">
    <property type="entry name" value="Ig-like_fold"/>
</dbReference>
<evidence type="ECO:0000259" key="1">
    <source>
        <dbReference type="PROSITE" id="PS50853"/>
    </source>
</evidence>
<protein>
    <submittedName>
        <fullName evidence="4">Fibronectin type-III domain-containing protein</fullName>
    </submittedName>
</protein>
<dbReference type="Proteomes" id="UP000271098">
    <property type="component" value="Unassembled WGS sequence"/>
</dbReference>
<gene>
    <name evidence="2" type="ORF">GPUH_LOCUS24913</name>
</gene>
<dbReference type="InterPro" id="IPR003961">
    <property type="entry name" value="FN3_dom"/>
</dbReference>
<proteinExistence type="predicted"/>
<evidence type="ECO:0000313" key="4">
    <source>
        <dbReference type="WBParaSite" id="GPUH_0002494301-mRNA-1"/>
    </source>
</evidence>
<dbReference type="AlphaFoldDB" id="A0A183EVC2"/>
<dbReference type="CDD" id="cd00063">
    <property type="entry name" value="FN3"/>
    <property type="match status" value="1"/>
</dbReference>
<sequence>MTRHVRNFLAMYGRAGGGDELHVELSMLWLCLPYSCRWYKLCWESDDEIQIQNGSLTKGVVAESQISGMFGVVLSRLGKVFQVLYTDDPKLPQDQWQIARAGSPEARSLRVANLKEKTDYTFRLRAYNELGPGLPSDTFTLTTWLAARPPVVSIRPADRIVKDPSNDELVFECEAIGVPKPKILWLWSGGLVEDGKVSFWFVFI</sequence>
<dbReference type="SUPFAM" id="SSF48726">
    <property type="entry name" value="Immunoglobulin"/>
    <property type="match status" value="1"/>
</dbReference>
<feature type="domain" description="Fibronectin type-III" evidence="1">
    <location>
        <begin position="52"/>
        <end position="146"/>
    </location>
</feature>
<dbReference type="PROSITE" id="PS50853">
    <property type="entry name" value="FN3"/>
    <property type="match status" value="1"/>
</dbReference>
<evidence type="ECO:0000313" key="3">
    <source>
        <dbReference type="Proteomes" id="UP000271098"/>
    </source>
</evidence>
<accession>A0A183EVC2</accession>
<dbReference type="SUPFAM" id="SSF49265">
    <property type="entry name" value="Fibronectin type III"/>
    <property type="match status" value="1"/>
</dbReference>
<dbReference type="InterPro" id="IPR036116">
    <property type="entry name" value="FN3_sf"/>
</dbReference>
<dbReference type="EMBL" id="UYRT01102997">
    <property type="protein sequence ID" value="VDN43501.1"/>
    <property type="molecule type" value="Genomic_DNA"/>
</dbReference>
<dbReference type="Gene3D" id="2.60.40.10">
    <property type="entry name" value="Immunoglobulins"/>
    <property type="match status" value="1"/>
</dbReference>
<dbReference type="OrthoDB" id="10253954at2759"/>
<keyword evidence="3" id="KW-1185">Reference proteome</keyword>
<organism evidence="4">
    <name type="scientific">Gongylonema pulchrum</name>
    <dbReference type="NCBI Taxonomy" id="637853"/>
    <lineage>
        <taxon>Eukaryota</taxon>
        <taxon>Metazoa</taxon>
        <taxon>Ecdysozoa</taxon>
        <taxon>Nematoda</taxon>
        <taxon>Chromadorea</taxon>
        <taxon>Rhabditida</taxon>
        <taxon>Spirurina</taxon>
        <taxon>Spiruromorpha</taxon>
        <taxon>Spiruroidea</taxon>
        <taxon>Gongylonematidae</taxon>
        <taxon>Gongylonema</taxon>
    </lineage>
</organism>